<dbReference type="Pfam" id="PF00929">
    <property type="entry name" value="RNase_T"/>
    <property type="match status" value="1"/>
</dbReference>
<evidence type="ECO:0000313" key="3">
    <source>
        <dbReference type="Proteomes" id="UP000198253"/>
    </source>
</evidence>
<protein>
    <submittedName>
        <fullName evidence="2">DNA polymerase-3 subunit epsilon</fullName>
    </submittedName>
</protein>
<dbReference type="SMART" id="SM00479">
    <property type="entry name" value="EXOIII"/>
    <property type="match status" value="1"/>
</dbReference>
<keyword evidence="3" id="KW-1185">Reference proteome</keyword>
<gene>
    <name evidence="2" type="ORF">GA0070618_3838</name>
</gene>
<name>A0A1C4YCU8_MICEC</name>
<dbReference type="CDD" id="cd06127">
    <property type="entry name" value="DEDDh"/>
    <property type="match status" value="1"/>
</dbReference>
<evidence type="ECO:0000259" key="1">
    <source>
        <dbReference type="SMART" id="SM00479"/>
    </source>
</evidence>
<organism evidence="2 3">
    <name type="scientific">Micromonospora echinospora</name>
    <name type="common">Micromonospora purpurea</name>
    <dbReference type="NCBI Taxonomy" id="1877"/>
    <lineage>
        <taxon>Bacteria</taxon>
        <taxon>Bacillati</taxon>
        <taxon>Actinomycetota</taxon>
        <taxon>Actinomycetes</taxon>
        <taxon>Micromonosporales</taxon>
        <taxon>Micromonosporaceae</taxon>
        <taxon>Micromonospora</taxon>
    </lineage>
</organism>
<dbReference type="Gene3D" id="3.30.420.10">
    <property type="entry name" value="Ribonuclease H-like superfamily/Ribonuclease H"/>
    <property type="match status" value="1"/>
</dbReference>
<proteinExistence type="predicted"/>
<dbReference type="EMBL" id="LT607413">
    <property type="protein sequence ID" value="SCF18518.1"/>
    <property type="molecule type" value="Genomic_DNA"/>
</dbReference>
<evidence type="ECO:0000313" key="2">
    <source>
        <dbReference type="EMBL" id="SCF18518.1"/>
    </source>
</evidence>
<dbReference type="InterPro" id="IPR013520">
    <property type="entry name" value="Ribonucl_H"/>
</dbReference>
<dbReference type="InterPro" id="IPR036397">
    <property type="entry name" value="RNaseH_sf"/>
</dbReference>
<dbReference type="AlphaFoldDB" id="A0A1C4YCU8"/>
<dbReference type="InterPro" id="IPR012337">
    <property type="entry name" value="RNaseH-like_sf"/>
</dbReference>
<sequence>MINKYGGSCGACRTWVEAGAGQAIRVDGRWSSYHHRCAPARTAPPRGAHAGWHDLPLVGFDLEATVPQPMRTRIVSAALTHTDGTERTWLIDPGVPIPPDATTLHGISDDMVRAHGRPAREALAEIGTAVAKLIADGTPLVAFCASYDITALHTELARHGLPSIAWDQAVVVDPSVLHREVERYWSGGRQLGDLCPYYEVELDTAHEATSDARAAVGLARSIAARHERIARMPLPELHQAQIDWYAEQGRDLQRYFDRTGQGKTVSLEWPLETVDRD</sequence>
<reference evidence="3" key="1">
    <citation type="submission" date="2016-06" db="EMBL/GenBank/DDBJ databases">
        <authorList>
            <person name="Varghese N."/>
            <person name="Submissions Spin"/>
        </authorList>
    </citation>
    <scope>NUCLEOTIDE SEQUENCE [LARGE SCALE GENOMIC DNA]</scope>
    <source>
        <strain evidence="3">DSM 43816</strain>
    </source>
</reference>
<dbReference type="Proteomes" id="UP000198253">
    <property type="component" value="Chromosome I"/>
</dbReference>
<dbReference type="GO" id="GO:0004527">
    <property type="term" value="F:exonuclease activity"/>
    <property type="evidence" value="ECO:0007669"/>
    <property type="project" value="UniProtKB-ARBA"/>
</dbReference>
<dbReference type="RefSeq" id="WP_157748960.1">
    <property type="nucleotide sequence ID" value="NZ_LT607413.1"/>
</dbReference>
<dbReference type="GO" id="GO:0003676">
    <property type="term" value="F:nucleic acid binding"/>
    <property type="evidence" value="ECO:0007669"/>
    <property type="project" value="InterPro"/>
</dbReference>
<accession>A0A1C4YCU8</accession>
<dbReference type="InParanoid" id="A0A1C4YCU8"/>
<feature type="domain" description="Exonuclease" evidence="1">
    <location>
        <begin position="56"/>
        <end position="228"/>
    </location>
</feature>
<dbReference type="NCBIfam" id="NF005927">
    <property type="entry name" value="PRK07942.1"/>
    <property type="match status" value="1"/>
</dbReference>
<dbReference type="SUPFAM" id="SSF53098">
    <property type="entry name" value="Ribonuclease H-like"/>
    <property type="match status" value="1"/>
</dbReference>